<dbReference type="EMBL" id="CAJRAY010000043">
    <property type="protein sequence ID" value="CAG5086033.1"/>
    <property type="molecule type" value="Genomic_DNA"/>
</dbReference>
<feature type="transmembrane region" description="Helical" evidence="1">
    <location>
        <begin position="309"/>
        <end position="327"/>
    </location>
</feature>
<organism evidence="2 3">
    <name type="scientific">Thermobacillus xylanilyticus</name>
    <dbReference type="NCBI Taxonomy" id="76633"/>
    <lineage>
        <taxon>Bacteria</taxon>
        <taxon>Bacillati</taxon>
        <taxon>Bacillota</taxon>
        <taxon>Bacilli</taxon>
        <taxon>Bacillales</taxon>
        <taxon>Paenibacillaceae</taxon>
        <taxon>Thermobacillus</taxon>
    </lineage>
</organism>
<feature type="transmembrane region" description="Helical" evidence="1">
    <location>
        <begin position="283"/>
        <end position="303"/>
    </location>
</feature>
<dbReference type="InterPro" id="IPR049458">
    <property type="entry name" value="EpsG-like"/>
</dbReference>
<accession>A0ABM8V403</accession>
<gene>
    <name evidence="2" type="primary">txxe 905-epsG</name>
    <name evidence="2" type="ORF">TXXE_09405</name>
</gene>
<keyword evidence="1" id="KW-0472">Membrane</keyword>
<dbReference type="Pfam" id="PF14897">
    <property type="entry name" value="EpsG"/>
    <property type="match status" value="1"/>
</dbReference>
<feature type="transmembrane region" description="Helical" evidence="1">
    <location>
        <begin position="334"/>
        <end position="358"/>
    </location>
</feature>
<feature type="transmembrane region" description="Helical" evidence="1">
    <location>
        <begin position="254"/>
        <end position="271"/>
    </location>
</feature>
<feature type="transmembrane region" description="Helical" evidence="1">
    <location>
        <begin position="138"/>
        <end position="158"/>
    </location>
</feature>
<name>A0ABM8V403_THEXY</name>
<evidence type="ECO:0000313" key="2">
    <source>
        <dbReference type="EMBL" id="CAG5086033.1"/>
    </source>
</evidence>
<evidence type="ECO:0000313" key="3">
    <source>
        <dbReference type="Proteomes" id="UP000681526"/>
    </source>
</evidence>
<sequence length="363" mass="41027">MAMTVLWLNLLFVFVCAALARMAPLARQPGMLAPEGGPAPVPKPNKLLVAAAAASFVLVSGLRNNIGDTPFYMLNYYLLNPTFEGFSFEGDFGFSVLSIVLKKLTPDPQALVFVTAFVTNVLIVTGLYRYSRMIEVSLFLYITTGMFTVSMNGIRQYLAAAILFAGTHWLIRGDWRRYFLIVLLAATFHNTAIIMLGVYFLVRRRAWTKTTMLLLALAVLAAIGFDQFFGVLLILIEGSHYTIYGQFDEGGANIIRVAVTGAPLLVAFLGRHKLRSIWPESDLFVNMTMLGFLFMVISVNNWIFARFNIYFGLYSLVLCSWIIPLFAERYRKLAYYGLLVLHLMYFYYEHVVALGLQYRSDYL</sequence>
<feature type="transmembrane region" description="Helical" evidence="1">
    <location>
        <begin position="47"/>
        <end position="66"/>
    </location>
</feature>
<feature type="transmembrane region" description="Helical" evidence="1">
    <location>
        <begin position="6"/>
        <end position="26"/>
    </location>
</feature>
<evidence type="ECO:0000256" key="1">
    <source>
        <dbReference type="SAM" id="Phobius"/>
    </source>
</evidence>
<feature type="transmembrane region" description="Helical" evidence="1">
    <location>
        <begin position="213"/>
        <end position="234"/>
    </location>
</feature>
<protein>
    <submittedName>
        <fullName evidence="2">Transmembrane protein EpsG</fullName>
    </submittedName>
</protein>
<keyword evidence="1" id="KW-1133">Transmembrane helix</keyword>
<keyword evidence="3" id="KW-1185">Reference proteome</keyword>
<reference evidence="2 3" key="1">
    <citation type="submission" date="2021-04" db="EMBL/GenBank/DDBJ databases">
        <authorList>
            <person name="Rakotoarivonina H."/>
        </authorList>
    </citation>
    <scope>NUCLEOTIDE SEQUENCE [LARGE SCALE GENOMIC DNA]</scope>
    <source>
        <strain evidence="2 3">XE</strain>
    </source>
</reference>
<feature type="transmembrane region" description="Helical" evidence="1">
    <location>
        <begin position="110"/>
        <end position="131"/>
    </location>
</feature>
<keyword evidence="1 2" id="KW-0812">Transmembrane</keyword>
<comment type="caution">
    <text evidence="2">The sequence shown here is derived from an EMBL/GenBank/DDBJ whole genome shotgun (WGS) entry which is preliminary data.</text>
</comment>
<proteinExistence type="predicted"/>
<dbReference type="Proteomes" id="UP000681526">
    <property type="component" value="Unassembled WGS sequence"/>
</dbReference>
<feature type="transmembrane region" description="Helical" evidence="1">
    <location>
        <begin position="178"/>
        <end position="201"/>
    </location>
</feature>